<feature type="non-terminal residue" evidence="6">
    <location>
        <position position="239"/>
    </location>
</feature>
<evidence type="ECO:0000256" key="3">
    <source>
        <dbReference type="SAM" id="MobiDB-lite"/>
    </source>
</evidence>
<dbReference type="EMBL" id="FNZI01000014">
    <property type="protein sequence ID" value="SEJ72234.1"/>
    <property type="molecule type" value="Genomic_DNA"/>
</dbReference>
<keyword evidence="4" id="KW-0472">Membrane</keyword>
<dbReference type="OrthoDB" id="8667074at2"/>
<dbReference type="CDD" id="cd06225">
    <property type="entry name" value="HAMP"/>
    <property type="match status" value="1"/>
</dbReference>
<evidence type="ECO:0000256" key="2">
    <source>
        <dbReference type="ARBA" id="ARBA00022989"/>
    </source>
</evidence>
<keyword evidence="2 4" id="KW-1133">Transmembrane helix</keyword>
<keyword evidence="7" id="KW-1185">Reference proteome</keyword>
<feature type="transmembrane region" description="Helical" evidence="4">
    <location>
        <begin position="21"/>
        <end position="40"/>
    </location>
</feature>
<organism evidence="6 7">
    <name type="scientific">Demequina mangrovi</name>
    <dbReference type="NCBI Taxonomy" id="1043493"/>
    <lineage>
        <taxon>Bacteria</taxon>
        <taxon>Bacillati</taxon>
        <taxon>Actinomycetota</taxon>
        <taxon>Actinomycetes</taxon>
        <taxon>Micrococcales</taxon>
        <taxon>Demequinaceae</taxon>
        <taxon>Demequina</taxon>
    </lineage>
</organism>
<dbReference type="Gene3D" id="1.10.287.950">
    <property type="entry name" value="Methyl-accepting chemotaxis protein"/>
    <property type="match status" value="1"/>
</dbReference>
<dbReference type="Pfam" id="PF00672">
    <property type="entry name" value="HAMP"/>
    <property type="match status" value="1"/>
</dbReference>
<accession>A0A1H7B5S5</accession>
<dbReference type="eggNOG" id="COG0840">
    <property type="taxonomic scope" value="Bacteria"/>
</dbReference>
<feature type="region of interest" description="Disordered" evidence="3">
    <location>
        <begin position="156"/>
        <end position="175"/>
    </location>
</feature>
<keyword evidence="1 4" id="KW-0812">Transmembrane</keyword>
<dbReference type="STRING" id="1043493.SAMN05421637_2807"/>
<dbReference type="GO" id="GO:0016020">
    <property type="term" value="C:membrane"/>
    <property type="evidence" value="ECO:0007669"/>
    <property type="project" value="InterPro"/>
</dbReference>
<dbReference type="SUPFAM" id="SSF58104">
    <property type="entry name" value="Methyl-accepting chemotaxis protein (MCP) signaling domain"/>
    <property type="match status" value="1"/>
</dbReference>
<feature type="domain" description="HAMP" evidence="5">
    <location>
        <begin position="81"/>
        <end position="133"/>
    </location>
</feature>
<proteinExistence type="predicted"/>
<dbReference type="PANTHER" id="PTHR32089">
    <property type="entry name" value="METHYL-ACCEPTING CHEMOTAXIS PROTEIN MCPB"/>
    <property type="match status" value="1"/>
</dbReference>
<dbReference type="Proteomes" id="UP000183315">
    <property type="component" value="Unassembled WGS sequence"/>
</dbReference>
<dbReference type="AlphaFoldDB" id="A0A1H7B5S5"/>
<dbReference type="GO" id="GO:0007165">
    <property type="term" value="P:signal transduction"/>
    <property type="evidence" value="ECO:0007669"/>
    <property type="project" value="InterPro"/>
</dbReference>
<dbReference type="SMART" id="SM00304">
    <property type="entry name" value="HAMP"/>
    <property type="match status" value="1"/>
</dbReference>
<protein>
    <submittedName>
        <fullName evidence="6">HAMP domain-containing protein</fullName>
    </submittedName>
</protein>
<reference evidence="7" key="1">
    <citation type="submission" date="2016-10" db="EMBL/GenBank/DDBJ databases">
        <authorList>
            <person name="Varghese N."/>
        </authorList>
    </citation>
    <scope>NUCLEOTIDE SEQUENCE [LARGE SCALE GENOMIC DNA]</scope>
    <source>
        <strain evidence="7">DSM 24868</strain>
    </source>
</reference>
<evidence type="ECO:0000313" key="6">
    <source>
        <dbReference type="EMBL" id="SEJ72234.1"/>
    </source>
</evidence>
<dbReference type="Gene3D" id="6.10.340.10">
    <property type="match status" value="1"/>
</dbReference>
<dbReference type="PROSITE" id="PS50885">
    <property type="entry name" value="HAMP"/>
    <property type="match status" value="1"/>
</dbReference>
<sequence>MTTASDAAPRRGPRVPLMAQILGAFGTGVLLVVGVCLLALREVQALADDPAASVGAARAIILTALVAAVAGTSVIGLVLATRITRATRKLTETIEAAAMGRFTATAGLTSNDELGDMSAALDRTAASLRALIMGIESTATTLADSARSLTAANAEVGEGTRQASERASGAAAAADEVNRSVQAVASGAEQMGASIKEISHNANEAARVAAQATDVAESTNEKVGRLGASSQEIGEVIKV</sequence>
<feature type="transmembrane region" description="Helical" evidence="4">
    <location>
        <begin position="60"/>
        <end position="80"/>
    </location>
</feature>
<dbReference type="InterPro" id="IPR003660">
    <property type="entry name" value="HAMP_dom"/>
</dbReference>
<feature type="compositionally biased region" description="Low complexity" evidence="3">
    <location>
        <begin position="165"/>
        <end position="174"/>
    </location>
</feature>
<dbReference type="PANTHER" id="PTHR32089:SF112">
    <property type="entry name" value="LYSOZYME-LIKE PROTEIN-RELATED"/>
    <property type="match status" value="1"/>
</dbReference>
<evidence type="ECO:0000256" key="4">
    <source>
        <dbReference type="SAM" id="Phobius"/>
    </source>
</evidence>
<evidence type="ECO:0000256" key="1">
    <source>
        <dbReference type="ARBA" id="ARBA00022692"/>
    </source>
</evidence>
<evidence type="ECO:0000259" key="5">
    <source>
        <dbReference type="PROSITE" id="PS50885"/>
    </source>
</evidence>
<name>A0A1H7B5S5_9MICO</name>
<dbReference type="RefSeq" id="WP_143059033.1">
    <property type="nucleotide sequence ID" value="NZ_FNZI01000014.1"/>
</dbReference>
<gene>
    <name evidence="6" type="ORF">SAMN05421637_2807</name>
</gene>
<evidence type="ECO:0000313" key="7">
    <source>
        <dbReference type="Proteomes" id="UP000183315"/>
    </source>
</evidence>